<proteinExistence type="predicted"/>
<keyword evidence="1" id="KW-0732">Signal</keyword>
<dbReference type="AlphaFoldDB" id="A0AAU7PBN5"/>
<accession>A0AAU7PBN5</accession>
<feature type="signal peptide" evidence="1">
    <location>
        <begin position="1"/>
        <end position="20"/>
    </location>
</feature>
<dbReference type="EMBL" id="CP144460">
    <property type="protein sequence ID" value="XBS39189.1"/>
    <property type="molecule type" value="Genomic_DNA"/>
</dbReference>
<sequence length="161" mass="17259">MSASLLAGMLLSLPSVGAFGNEPAAHGTRCPAPAAVRYAAGRYRAHARIEVASGRGEWSGTPQANAGKPRHLSSVLYYGKRSDTATSTGVLVNCSYTLPTGEDVDLAYFDQQTPQTPRNLIVALQHPAVWLVDQPPAPGEDQFYACTRSLKDCAFEPLRLE</sequence>
<dbReference type="InterPro" id="IPR022231">
    <property type="entry name" value="DUF3757"/>
</dbReference>
<evidence type="ECO:0000256" key="1">
    <source>
        <dbReference type="SAM" id="SignalP"/>
    </source>
</evidence>
<dbReference type="RefSeq" id="WP_349657224.1">
    <property type="nucleotide sequence ID" value="NZ_CP144460.1"/>
</dbReference>
<dbReference type="Pfam" id="PF12582">
    <property type="entry name" value="DUF3757"/>
    <property type="match status" value="1"/>
</dbReference>
<reference evidence="2" key="1">
    <citation type="submission" date="2024-02" db="EMBL/GenBank/DDBJ databases">
        <title>Complete genome sequence of Xanthomonas sp. 10-10.</title>
        <authorList>
            <person name="Biessy A."/>
            <person name="Ciotola M."/>
            <person name="Cadieux M."/>
            <person name="Soufiane B."/>
            <person name="Laforest M."/>
            <person name="Filion M."/>
        </authorList>
    </citation>
    <scope>NUCLEOTIDE SEQUENCE</scope>
    <source>
        <strain evidence="2">10-10</strain>
    </source>
</reference>
<name>A0AAU7PBN5_9XANT</name>
<organism evidence="2">
    <name type="scientific">Xanthomonas sp. 10-10</name>
    <dbReference type="NCBI Taxonomy" id="3115848"/>
    <lineage>
        <taxon>Bacteria</taxon>
        <taxon>Pseudomonadati</taxon>
        <taxon>Pseudomonadota</taxon>
        <taxon>Gammaproteobacteria</taxon>
        <taxon>Lysobacterales</taxon>
        <taxon>Lysobacteraceae</taxon>
        <taxon>Xanthomonas</taxon>
    </lineage>
</organism>
<evidence type="ECO:0000313" key="2">
    <source>
        <dbReference type="EMBL" id="XBS39189.1"/>
    </source>
</evidence>
<gene>
    <name evidence="2" type="ORF">VZ068_06675</name>
</gene>
<protein>
    <submittedName>
        <fullName evidence="2">DUF3757 domain-containing protein</fullName>
    </submittedName>
</protein>
<feature type="chain" id="PRO_5043504400" evidence="1">
    <location>
        <begin position="21"/>
        <end position="161"/>
    </location>
</feature>